<sequence length="254" mass="27176">MTPSPPYGVTAPTDSGSLLAGTLVHSGRQRSEEGRIIPKGTQWTTDRSNPYLSLHSIRESKASSSSSSSFSSFSTTTSSTFTSSTFSSPPPLLVVRGLLPVPRYSAYRPEKPPREKQNLLTAFADTFNREELHSTFTDDDDDYEDNDDDDDDNDDDVGMLSSLPPPSPAAAPPPQLPSPIPPSNQGRAKVPKVFSFGHRESERSSKVDDTTTAKRRTIATMTGTSHEYSASTSGCCGGRGGGEGRVEGDGGRRG</sequence>
<feature type="compositionally biased region" description="Basic and acidic residues" evidence="1">
    <location>
        <begin position="197"/>
        <end position="212"/>
    </location>
</feature>
<feature type="region of interest" description="Disordered" evidence="1">
    <location>
        <begin position="130"/>
        <end position="254"/>
    </location>
</feature>
<gene>
    <name evidence="2" type="ORF">V1477_019238</name>
</gene>
<evidence type="ECO:0000256" key="1">
    <source>
        <dbReference type="SAM" id="MobiDB-lite"/>
    </source>
</evidence>
<dbReference type="AlphaFoldDB" id="A0ABD2ARZ1"/>
<feature type="compositionally biased region" description="Acidic residues" evidence="1">
    <location>
        <begin position="137"/>
        <end position="157"/>
    </location>
</feature>
<comment type="caution">
    <text evidence="2">The sequence shown here is derived from an EMBL/GenBank/DDBJ whole genome shotgun (WGS) entry which is preliminary data.</text>
</comment>
<feature type="compositionally biased region" description="Pro residues" evidence="1">
    <location>
        <begin position="163"/>
        <end position="182"/>
    </location>
</feature>
<proteinExistence type="predicted"/>
<reference evidence="2 3" key="1">
    <citation type="journal article" date="2024" name="Ann. Entomol. Soc. Am.">
        <title>Genomic analyses of the southern and eastern yellowjacket wasps (Hymenoptera: Vespidae) reveal evolutionary signatures of social life.</title>
        <authorList>
            <person name="Catto M.A."/>
            <person name="Caine P.B."/>
            <person name="Orr S.E."/>
            <person name="Hunt B.G."/>
            <person name="Goodisman M.A.D."/>
        </authorList>
    </citation>
    <scope>NUCLEOTIDE SEQUENCE [LARGE SCALE GENOMIC DNA]</scope>
    <source>
        <strain evidence="2">232</strain>
        <tissue evidence="2">Head and thorax</tissue>
    </source>
</reference>
<feature type="compositionally biased region" description="Polar residues" evidence="1">
    <location>
        <begin position="41"/>
        <end position="51"/>
    </location>
</feature>
<evidence type="ECO:0000313" key="3">
    <source>
        <dbReference type="Proteomes" id="UP001607303"/>
    </source>
</evidence>
<organism evidence="2 3">
    <name type="scientific">Vespula maculifrons</name>
    <name type="common">Eastern yellow jacket</name>
    <name type="synonym">Wasp</name>
    <dbReference type="NCBI Taxonomy" id="7453"/>
    <lineage>
        <taxon>Eukaryota</taxon>
        <taxon>Metazoa</taxon>
        <taxon>Ecdysozoa</taxon>
        <taxon>Arthropoda</taxon>
        <taxon>Hexapoda</taxon>
        <taxon>Insecta</taxon>
        <taxon>Pterygota</taxon>
        <taxon>Neoptera</taxon>
        <taxon>Endopterygota</taxon>
        <taxon>Hymenoptera</taxon>
        <taxon>Apocrita</taxon>
        <taxon>Aculeata</taxon>
        <taxon>Vespoidea</taxon>
        <taxon>Vespidae</taxon>
        <taxon>Vespinae</taxon>
        <taxon>Vespula</taxon>
    </lineage>
</organism>
<feature type="region of interest" description="Disordered" evidence="1">
    <location>
        <begin position="25"/>
        <end position="93"/>
    </location>
</feature>
<evidence type="ECO:0000313" key="2">
    <source>
        <dbReference type="EMBL" id="KAL2723387.1"/>
    </source>
</evidence>
<feature type="compositionally biased region" description="Low complexity" evidence="1">
    <location>
        <begin position="63"/>
        <end position="93"/>
    </location>
</feature>
<dbReference type="EMBL" id="JAYRBN010000114">
    <property type="protein sequence ID" value="KAL2723387.1"/>
    <property type="molecule type" value="Genomic_DNA"/>
</dbReference>
<feature type="compositionally biased region" description="Polar residues" evidence="1">
    <location>
        <begin position="219"/>
        <end position="233"/>
    </location>
</feature>
<accession>A0ABD2ARZ1</accession>
<protein>
    <submittedName>
        <fullName evidence="2">Uncharacterized protein</fullName>
    </submittedName>
</protein>
<dbReference type="Proteomes" id="UP001607303">
    <property type="component" value="Unassembled WGS sequence"/>
</dbReference>
<feature type="compositionally biased region" description="Basic and acidic residues" evidence="1">
    <location>
        <begin position="242"/>
        <end position="254"/>
    </location>
</feature>
<keyword evidence="3" id="KW-1185">Reference proteome</keyword>
<name>A0ABD2ARZ1_VESMC</name>